<evidence type="ECO:0000313" key="10">
    <source>
        <dbReference type="Proteomes" id="UP000197032"/>
    </source>
</evidence>
<dbReference type="AlphaFoldDB" id="A0A1Z5HS71"/>
<dbReference type="PIRSF" id="PIRSF003107">
    <property type="entry name" value="PhoU"/>
    <property type="match status" value="1"/>
</dbReference>
<keyword evidence="4 7" id="KW-0813">Transport</keyword>
<dbReference type="GO" id="GO:0005737">
    <property type="term" value="C:cytoplasm"/>
    <property type="evidence" value="ECO:0007669"/>
    <property type="project" value="UniProtKB-SubCell"/>
</dbReference>
<dbReference type="Pfam" id="PF01895">
    <property type="entry name" value="PhoU"/>
    <property type="match status" value="2"/>
</dbReference>
<dbReference type="SUPFAM" id="SSF109755">
    <property type="entry name" value="PhoU-like"/>
    <property type="match status" value="1"/>
</dbReference>
<keyword evidence="5 7" id="KW-0963">Cytoplasm</keyword>
<feature type="domain" description="PhoU" evidence="8">
    <location>
        <begin position="124"/>
        <end position="208"/>
    </location>
</feature>
<evidence type="ECO:0000313" key="9">
    <source>
        <dbReference type="EMBL" id="GAW92373.1"/>
    </source>
</evidence>
<name>A0A1Z5HS71_9FIRM</name>
<evidence type="ECO:0000259" key="8">
    <source>
        <dbReference type="Pfam" id="PF01895"/>
    </source>
</evidence>
<dbReference type="Gene3D" id="1.20.58.220">
    <property type="entry name" value="Phosphate transport system protein phou homolog 2, domain 2"/>
    <property type="match status" value="1"/>
</dbReference>
<dbReference type="FunFam" id="1.20.58.220:FF:000004">
    <property type="entry name" value="Phosphate-specific transport system accessory protein PhoU"/>
    <property type="match status" value="1"/>
</dbReference>
<dbReference type="EMBL" id="BDGJ01000073">
    <property type="protein sequence ID" value="GAW92373.1"/>
    <property type="molecule type" value="Genomic_DNA"/>
</dbReference>
<dbReference type="GO" id="GO:0006817">
    <property type="term" value="P:phosphate ion transport"/>
    <property type="evidence" value="ECO:0007669"/>
    <property type="project" value="UniProtKB-KW"/>
</dbReference>
<dbReference type="PANTHER" id="PTHR42930">
    <property type="entry name" value="PHOSPHATE-SPECIFIC TRANSPORT SYSTEM ACCESSORY PROTEIN PHOU"/>
    <property type="match status" value="1"/>
</dbReference>
<comment type="similarity">
    <text evidence="2 7">Belongs to the PhoU family.</text>
</comment>
<dbReference type="InterPro" id="IPR026022">
    <property type="entry name" value="PhoU_dom"/>
</dbReference>
<keyword evidence="10" id="KW-1185">Reference proteome</keyword>
<accession>A0A1Z5HS71</accession>
<comment type="subunit">
    <text evidence="3 7">Homodimer.</text>
</comment>
<dbReference type="GO" id="GO:0045936">
    <property type="term" value="P:negative regulation of phosphate metabolic process"/>
    <property type="evidence" value="ECO:0007669"/>
    <property type="project" value="InterPro"/>
</dbReference>
<evidence type="ECO:0000256" key="1">
    <source>
        <dbReference type="ARBA" id="ARBA00004496"/>
    </source>
</evidence>
<comment type="caution">
    <text evidence="9">The sequence shown here is derived from an EMBL/GenBank/DDBJ whole genome shotgun (WGS) entry which is preliminary data.</text>
</comment>
<sequence length="228" mass="25976">MIRHINAYDRAVQSIKADIFQMGKMVSNSLKNALEALAQQDMGLAQKVILGDDKIDDMDYDIENKALELIALQQPSTRDLRVLSSALRLTKELERIGDYAVNIAETARILAGQREYFKPLIDIGRMGTLAMSMLEKGLEAYVEGDLQKAKEVMLADDRVDELFNHLFTELLNIMKTREEHVDQAMYLSLVARYLERVGDHSVNLAEMVFYMIKGDRRPFRGHRPSPAD</sequence>
<feature type="domain" description="PhoU" evidence="8">
    <location>
        <begin position="21"/>
        <end position="106"/>
    </location>
</feature>
<dbReference type="Proteomes" id="UP000197032">
    <property type="component" value="Unassembled WGS sequence"/>
</dbReference>
<dbReference type="InterPro" id="IPR038078">
    <property type="entry name" value="PhoU-like_sf"/>
</dbReference>
<organism evidence="9 10">
    <name type="scientific">Calderihabitans maritimus</name>
    <dbReference type="NCBI Taxonomy" id="1246530"/>
    <lineage>
        <taxon>Bacteria</taxon>
        <taxon>Bacillati</taxon>
        <taxon>Bacillota</taxon>
        <taxon>Clostridia</taxon>
        <taxon>Neomoorellales</taxon>
        <taxon>Calderihabitantaceae</taxon>
        <taxon>Calderihabitans</taxon>
    </lineage>
</organism>
<comment type="function">
    <text evidence="7">Plays a role in the regulation of phosphate uptake.</text>
</comment>
<evidence type="ECO:0000256" key="6">
    <source>
        <dbReference type="ARBA" id="ARBA00022592"/>
    </source>
</evidence>
<dbReference type="GO" id="GO:0030643">
    <property type="term" value="P:intracellular phosphate ion homeostasis"/>
    <property type="evidence" value="ECO:0007669"/>
    <property type="project" value="InterPro"/>
</dbReference>
<dbReference type="NCBIfam" id="TIGR02135">
    <property type="entry name" value="phoU_full"/>
    <property type="match status" value="1"/>
</dbReference>
<evidence type="ECO:0000256" key="3">
    <source>
        <dbReference type="ARBA" id="ARBA00011738"/>
    </source>
</evidence>
<reference evidence="10" key="1">
    <citation type="journal article" date="2017" name="Appl. Environ. Microbiol.">
        <title>Genomic analysis of Calderihabitans maritimus KKC1, a thermophilic hydrogenogenic carboxydotrophic bacterium isolated from marine sediment.</title>
        <authorList>
            <person name="Omae K."/>
            <person name="Yoneda Y."/>
            <person name="Fukuyama Y."/>
            <person name="Yoshida T."/>
            <person name="Sako Y."/>
        </authorList>
    </citation>
    <scope>NUCLEOTIDE SEQUENCE [LARGE SCALE GENOMIC DNA]</scope>
    <source>
        <strain evidence="10">KKC1</strain>
    </source>
</reference>
<proteinExistence type="inferred from homology"/>
<dbReference type="PANTHER" id="PTHR42930:SF3">
    <property type="entry name" value="PHOSPHATE-SPECIFIC TRANSPORT SYSTEM ACCESSORY PROTEIN PHOU"/>
    <property type="match status" value="1"/>
</dbReference>
<evidence type="ECO:0000256" key="7">
    <source>
        <dbReference type="PIRNR" id="PIRNR003107"/>
    </source>
</evidence>
<dbReference type="OrthoDB" id="9814256at2"/>
<evidence type="ECO:0000256" key="4">
    <source>
        <dbReference type="ARBA" id="ARBA00022448"/>
    </source>
</evidence>
<evidence type="ECO:0000256" key="5">
    <source>
        <dbReference type="ARBA" id="ARBA00022490"/>
    </source>
</evidence>
<dbReference type="RefSeq" id="WP_088553747.1">
    <property type="nucleotide sequence ID" value="NZ_BDGJ01000073.1"/>
</dbReference>
<gene>
    <name evidence="9" type="ORF">KKC1_15280</name>
</gene>
<evidence type="ECO:0000256" key="2">
    <source>
        <dbReference type="ARBA" id="ARBA00008107"/>
    </source>
</evidence>
<dbReference type="InterPro" id="IPR028366">
    <property type="entry name" value="PhoU"/>
</dbReference>
<keyword evidence="6 7" id="KW-0592">Phosphate transport</keyword>
<comment type="subcellular location">
    <subcellularLocation>
        <location evidence="1 7">Cytoplasm</location>
    </subcellularLocation>
</comment>
<protein>
    <recommendedName>
        <fullName evidence="7">Phosphate-specific transport system accessory protein PhoU</fullName>
    </recommendedName>
</protein>